<dbReference type="EMBL" id="CP049742">
    <property type="protein sequence ID" value="QPC47625.1"/>
    <property type="molecule type" value="Genomic_DNA"/>
</dbReference>
<evidence type="ECO:0000256" key="2">
    <source>
        <dbReference type="ARBA" id="ARBA00023015"/>
    </source>
</evidence>
<organism evidence="7 8">
    <name type="scientific">Mangrovibacillus cuniculi</name>
    <dbReference type="NCBI Taxonomy" id="2593652"/>
    <lineage>
        <taxon>Bacteria</taxon>
        <taxon>Bacillati</taxon>
        <taxon>Bacillota</taxon>
        <taxon>Bacilli</taxon>
        <taxon>Bacillales</taxon>
        <taxon>Bacillaceae</taxon>
        <taxon>Mangrovibacillus</taxon>
    </lineage>
</organism>
<dbReference type="InterPro" id="IPR013324">
    <property type="entry name" value="RNA_pol_sigma_r3/r4-like"/>
</dbReference>
<evidence type="ECO:0000313" key="8">
    <source>
        <dbReference type="Proteomes" id="UP000593626"/>
    </source>
</evidence>
<comment type="similarity">
    <text evidence="1">Belongs to the sigma-70 factor family. ECF subfamily.</text>
</comment>
<evidence type="ECO:0000256" key="3">
    <source>
        <dbReference type="ARBA" id="ARBA00023082"/>
    </source>
</evidence>
<dbReference type="AlphaFoldDB" id="A0A7S8CCT7"/>
<evidence type="ECO:0000256" key="4">
    <source>
        <dbReference type="ARBA" id="ARBA00023163"/>
    </source>
</evidence>
<evidence type="ECO:0000313" key="7">
    <source>
        <dbReference type="EMBL" id="QPC47625.1"/>
    </source>
</evidence>
<keyword evidence="8" id="KW-1185">Reference proteome</keyword>
<dbReference type="RefSeq" id="WP_239672298.1">
    <property type="nucleotide sequence ID" value="NZ_CP049742.1"/>
</dbReference>
<dbReference type="GO" id="GO:0006352">
    <property type="term" value="P:DNA-templated transcription initiation"/>
    <property type="evidence" value="ECO:0007669"/>
    <property type="project" value="InterPro"/>
</dbReference>
<dbReference type="GO" id="GO:0003677">
    <property type="term" value="F:DNA binding"/>
    <property type="evidence" value="ECO:0007669"/>
    <property type="project" value="InterPro"/>
</dbReference>
<dbReference type="InterPro" id="IPR007627">
    <property type="entry name" value="RNA_pol_sigma70_r2"/>
</dbReference>
<dbReference type="Proteomes" id="UP000593626">
    <property type="component" value="Chromosome"/>
</dbReference>
<dbReference type="Gene3D" id="1.10.10.10">
    <property type="entry name" value="Winged helix-like DNA-binding domain superfamily/Winged helix DNA-binding domain"/>
    <property type="match status" value="1"/>
</dbReference>
<dbReference type="SUPFAM" id="SSF88659">
    <property type="entry name" value="Sigma3 and sigma4 domains of RNA polymerase sigma factors"/>
    <property type="match status" value="1"/>
</dbReference>
<keyword evidence="4" id="KW-0804">Transcription</keyword>
<accession>A0A7S8CCT7</accession>
<name>A0A7S8CCT7_9BACI</name>
<dbReference type="InterPro" id="IPR014284">
    <property type="entry name" value="RNA_pol_sigma-70_dom"/>
</dbReference>
<dbReference type="InterPro" id="IPR013249">
    <property type="entry name" value="RNA_pol_sigma70_r4_t2"/>
</dbReference>
<feature type="domain" description="RNA polymerase sigma factor 70 region 4 type 2" evidence="6">
    <location>
        <begin position="112"/>
        <end position="162"/>
    </location>
</feature>
<reference evidence="7 8" key="1">
    <citation type="submission" date="2019-07" db="EMBL/GenBank/DDBJ databases">
        <title>Genome sequence of 2 isolates from Red Sea Mangroves.</title>
        <authorList>
            <person name="Sefrji F."/>
            <person name="Michoud G."/>
            <person name="Merlino G."/>
            <person name="Daffonchio D."/>
        </authorList>
    </citation>
    <scope>NUCLEOTIDE SEQUENCE [LARGE SCALE GENOMIC DNA]</scope>
    <source>
        <strain evidence="7 8">R1DC41</strain>
    </source>
</reference>
<dbReference type="InterPro" id="IPR039425">
    <property type="entry name" value="RNA_pol_sigma-70-like"/>
</dbReference>
<feature type="domain" description="RNA polymerase sigma-70 region 2" evidence="5">
    <location>
        <begin position="25"/>
        <end position="90"/>
    </location>
</feature>
<keyword evidence="3" id="KW-0731">Sigma factor</keyword>
<gene>
    <name evidence="7" type="ORF">G8O30_12010</name>
</gene>
<dbReference type="KEGG" id="mcui:G8O30_12010"/>
<proteinExistence type="inferred from homology"/>
<sequence>MEQETIVLIKQAKSGNNQAFEQVMRLHQTRLYKIAFTYFHNEHDAIEAVQETTYRAYKQIKKLRDPAHISAWLTRILFNYCHDEFRKRQKLVVTEKVNGEAQVDDNSISYDIRSAVLSLEEPYKHVITLRYFHDLPVEEIAYIMDRPKGTIKTWIRKGLSTLKGELTEEGESLREKHS</sequence>
<dbReference type="Gene3D" id="1.10.1740.10">
    <property type="match status" value="1"/>
</dbReference>
<dbReference type="PANTHER" id="PTHR43133:SF51">
    <property type="entry name" value="RNA POLYMERASE SIGMA FACTOR"/>
    <property type="match status" value="1"/>
</dbReference>
<dbReference type="Pfam" id="PF08281">
    <property type="entry name" value="Sigma70_r4_2"/>
    <property type="match status" value="1"/>
</dbReference>
<evidence type="ECO:0000256" key="1">
    <source>
        <dbReference type="ARBA" id="ARBA00010641"/>
    </source>
</evidence>
<evidence type="ECO:0000259" key="6">
    <source>
        <dbReference type="Pfam" id="PF08281"/>
    </source>
</evidence>
<dbReference type="PANTHER" id="PTHR43133">
    <property type="entry name" value="RNA POLYMERASE ECF-TYPE SIGMA FACTO"/>
    <property type="match status" value="1"/>
</dbReference>
<dbReference type="NCBIfam" id="TIGR02937">
    <property type="entry name" value="sigma70-ECF"/>
    <property type="match status" value="1"/>
</dbReference>
<dbReference type="GO" id="GO:0016987">
    <property type="term" value="F:sigma factor activity"/>
    <property type="evidence" value="ECO:0007669"/>
    <property type="project" value="UniProtKB-KW"/>
</dbReference>
<keyword evidence="2" id="KW-0805">Transcription regulation</keyword>
<dbReference type="InterPro" id="IPR013325">
    <property type="entry name" value="RNA_pol_sigma_r2"/>
</dbReference>
<protein>
    <submittedName>
        <fullName evidence="7">Sigma-70 family RNA polymerase sigma factor</fullName>
    </submittedName>
</protein>
<dbReference type="Pfam" id="PF04542">
    <property type="entry name" value="Sigma70_r2"/>
    <property type="match status" value="1"/>
</dbReference>
<dbReference type="InterPro" id="IPR036388">
    <property type="entry name" value="WH-like_DNA-bd_sf"/>
</dbReference>
<evidence type="ECO:0000259" key="5">
    <source>
        <dbReference type="Pfam" id="PF04542"/>
    </source>
</evidence>
<dbReference type="CDD" id="cd06171">
    <property type="entry name" value="Sigma70_r4"/>
    <property type="match status" value="1"/>
</dbReference>
<dbReference type="SUPFAM" id="SSF88946">
    <property type="entry name" value="Sigma2 domain of RNA polymerase sigma factors"/>
    <property type="match status" value="1"/>
</dbReference>